<proteinExistence type="predicted"/>
<dbReference type="OrthoDB" id="4940384at2"/>
<evidence type="ECO:0000256" key="1">
    <source>
        <dbReference type="SAM" id="MobiDB-lite"/>
    </source>
</evidence>
<reference evidence="4" key="1">
    <citation type="submission" date="2016-10" db="EMBL/GenBank/DDBJ databases">
        <authorList>
            <person name="Varghese N."/>
            <person name="Submissions S."/>
        </authorList>
    </citation>
    <scope>NUCLEOTIDE SEQUENCE [LARGE SCALE GENOMIC DNA]</scope>
    <source>
        <strain evidence="4">IMMIB L-1606</strain>
    </source>
</reference>
<dbReference type="PROSITE" id="PS51257">
    <property type="entry name" value="PROKAR_LIPOPROTEIN"/>
    <property type="match status" value="1"/>
</dbReference>
<sequence>MKTFRGLLPVLVLAAVAVAGCGQQASPPVATATASASVPVTTVPPDGTVTPPAPTPTSTSMTTSPAKSWTTFTTADGQLAFDQPAGWSVRDPAGELPEGGGAFAEVTNEAGKPLATLRTNMATGSTCTEKYPFTEFESQQLPALAQAGTVPRFVFETRGNSSAPGPANTPAAAYGITVSAAPTGDLACPIFQFFTWPPTAAMFGAFYNPDNNATPGAENLPYLEQARKYMDTTEYQDIRRMITSLRPAG</sequence>
<dbReference type="AlphaFoldDB" id="A0A1H2BJV6"/>
<feature type="compositionally biased region" description="Low complexity" evidence="1">
    <location>
        <begin position="40"/>
        <end position="65"/>
    </location>
</feature>
<evidence type="ECO:0000313" key="3">
    <source>
        <dbReference type="EMBL" id="SDT58046.1"/>
    </source>
</evidence>
<feature type="chain" id="PRO_5038379951" description="Lipoprotein" evidence="2">
    <location>
        <begin position="26"/>
        <end position="249"/>
    </location>
</feature>
<keyword evidence="4" id="KW-1185">Reference proteome</keyword>
<evidence type="ECO:0008006" key="5">
    <source>
        <dbReference type="Google" id="ProtNLM"/>
    </source>
</evidence>
<dbReference type="Proteomes" id="UP000198751">
    <property type="component" value="Chromosome I"/>
</dbReference>
<accession>A0A1H2BJV6</accession>
<organism evidence="3 4">
    <name type="scientific">Pseudarthrobacter equi</name>
    <dbReference type="NCBI Taxonomy" id="728066"/>
    <lineage>
        <taxon>Bacteria</taxon>
        <taxon>Bacillati</taxon>
        <taxon>Actinomycetota</taxon>
        <taxon>Actinomycetes</taxon>
        <taxon>Micrococcales</taxon>
        <taxon>Micrococcaceae</taxon>
        <taxon>Pseudarthrobacter</taxon>
    </lineage>
</organism>
<name>A0A1H2BJV6_9MICC</name>
<dbReference type="EMBL" id="LT629779">
    <property type="protein sequence ID" value="SDT58046.1"/>
    <property type="molecule type" value="Genomic_DNA"/>
</dbReference>
<gene>
    <name evidence="3" type="ORF">SAMN04489743_3720</name>
</gene>
<evidence type="ECO:0000256" key="2">
    <source>
        <dbReference type="SAM" id="SignalP"/>
    </source>
</evidence>
<keyword evidence="2" id="KW-0732">Signal</keyword>
<feature type="signal peptide" evidence="2">
    <location>
        <begin position="1"/>
        <end position="25"/>
    </location>
</feature>
<dbReference type="RefSeq" id="WP_091723162.1">
    <property type="nucleotide sequence ID" value="NZ_LT629779.1"/>
</dbReference>
<feature type="region of interest" description="Disordered" evidence="1">
    <location>
        <begin position="40"/>
        <end position="67"/>
    </location>
</feature>
<evidence type="ECO:0000313" key="4">
    <source>
        <dbReference type="Proteomes" id="UP000198751"/>
    </source>
</evidence>
<protein>
    <recommendedName>
        <fullName evidence="5">Lipoprotein</fullName>
    </recommendedName>
</protein>